<feature type="region of interest" description="Disordered" evidence="1">
    <location>
        <begin position="52"/>
        <end position="80"/>
    </location>
</feature>
<reference evidence="3" key="1">
    <citation type="journal article" date="2017" name="Cell">
        <title>Insights into land plant evolution garnered from the Marchantia polymorpha genome.</title>
        <authorList>
            <person name="Bowman J.L."/>
            <person name="Kohchi T."/>
            <person name="Yamato K.T."/>
            <person name="Jenkins J."/>
            <person name="Shu S."/>
            <person name="Ishizaki K."/>
            <person name="Yamaoka S."/>
            <person name="Nishihama R."/>
            <person name="Nakamura Y."/>
            <person name="Berger F."/>
            <person name="Adam C."/>
            <person name="Aki S.S."/>
            <person name="Althoff F."/>
            <person name="Araki T."/>
            <person name="Arteaga-Vazquez M.A."/>
            <person name="Balasubrmanian S."/>
            <person name="Barry K."/>
            <person name="Bauer D."/>
            <person name="Boehm C.R."/>
            <person name="Briginshaw L."/>
            <person name="Caballero-Perez J."/>
            <person name="Catarino B."/>
            <person name="Chen F."/>
            <person name="Chiyoda S."/>
            <person name="Chovatia M."/>
            <person name="Davies K.M."/>
            <person name="Delmans M."/>
            <person name="Demura T."/>
            <person name="Dierschke T."/>
            <person name="Dolan L."/>
            <person name="Dorantes-Acosta A.E."/>
            <person name="Eklund D.M."/>
            <person name="Florent S.N."/>
            <person name="Flores-Sandoval E."/>
            <person name="Fujiyama A."/>
            <person name="Fukuzawa H."/>
            <person name="Galik B."/>
            <person name="Grimanelli D."/>
            <person name="Grimwood J."/>
            <person name="Grossniklaus U."/>
            <person name="Hamada T."/>
            <person name="Haseloff J."/>
            <person name="Hetherington A.J."/>
            <person name="Higo A."/>
            <person name="Hirakawa Y."/>
            <person name="Hundley H.N."/>
            <person name="Ikeda Y."/>
            <person name="Inoue K."/>
            <person name="Inoue S.I."/>
            <person name="Ishida S."/>
            <person name="Jia Q."/>
            <person name="Kakita M."/>
            <person name="Kanazawa T."/>
            <person name="Kawai Y."/>
            <person name="Kawashima T."/>
            <person name="Kennedy M."/>
            <person name="Kinose K."/>
            <person name="Kinoshita T."/>
            <person name="Kohara Y."/>
            <person name="Koide E."/>
            <person name="Komatsu K."/>
            <person name="Kopischke S."/>
            <person name="Kubo M."/>
            <person name="Kyozuka J."/>
            <person name="Lagercrantz U."/>
            <person name="Lin S.S."/>
            <person name="Lindquist E."/>
            <person name="Lipzen A.M."/>
            <person name="Lu C.W."/>
            <person name="De Luna E."/>
            <person name="Martienssen R.A."/>
            <person name="Minamino N."/>
            <person name="Mizutani M."/>
            <person name="Mizutani M."/>
            <person name="Mochizuki N."/>
            <person name="Monte I."/>
            <person name="Mosher R."/>
            <person name="Nagasaki H."/>
            <person name="Nakagami H."/>
            <person name="Naramoto S."/>
            <person name="Nishitani K."/>
            <person name="Ohtani M."/>
            <person name="Okamoto T."/>
            <person name="Okumura M."/>
            <person name="Phillips J."/>
            <person name="Pollak B."/>
            <person name="Reinders A."/>
            <person name="Rovekamp M."/>
            <person name="Sano R."/>
            <person name="Sawa S."/>
            <person name="Schmid M.W."/>
            <person name="Shirakawa M."/>
            <person name="Solano R."/>
            <person name="Spunde A."/>
            <person name="Suetsugu N."/>
            <person name="Sugano S."/>
            <person name="Sugiyama A."/>
            <person name="Sun R."/>
            <person name="Suzuki Y."/>
            <person name="Takenaka M."/>
            <person name="Takezawa D."/>
            <person name="Tomogane H."/>
            <person name="Tsuzuki M."/>
            <person name="Ueda T."/>
            <person name="Umeda M."/>
            <person name="Ward J.M."/>
            <person name="Watanabe Y."/>
            <person name="Yazaki K."/>
            <person name="Yokoyama R."/>
            <person name="Yoshitake Y."/>
            <person name="Yotsui I."/>
            <person name="Zachgo S."/>
            <person name="Schmutz J."/>
        </authorList>
    </citation>
    <scope>NUCLEOTIDE SEQUENCE [LARGE SCALE GENOMIC DNA]</scope>
    <source>
        <strain evidence="3">Tak-1</strain>
    </source>
</reference>
<dbReference type="OrthoDB" id="1922963at2759"/>
<dbReference type="PANTHER" id="PTHR36002:SF1">
    <property type="entry name" value="PYRD"/>
    <property type="match status" value="1"/>
</dbReference>
<dbReference type="EMBL" id="KZ772719">
    <property type="protein sequence ID" value="PTQ39018.1"/>
    <property type="molecule type" value="Genomic_DNA"/>
</dbReference>
<dbReference type="PANTHER" id="PTHR36002">
    <property type="entry name" value="PYRD"/>
    <property type="match status" value="1"/>
</dbReference>
<dbReference type="AlphaFoldDB" id="A0A2R6WYT1"/>
<evidence type="ECO:0000313" key="3">
    <source>
        <dbReference type="Proteomes" id="UP000244005"/>
    </source>
</evidence>
<accession>A0A2R6WYT1</accession>
<gene>
    <name evidence="2" type="ORF">MARPO_0047s0010</name>
</gene>
<dbReference type="OMA" id="LACHAAE"/>
<keyword evidence="3" id="KW-1185">Reference proteome</keyword>
<protein>
    <submittedName>
        <fullName evidence="2">Uncharacterized protein</fullName>
    </submittedName>
</protein>
<organism evidence="2 3">
    <name type="scientific">Marchantia polymorpha</name>
    <name type="common">Common liverwort</name>
    <name type="synonym">Marchantia aquatica</name>
    <dbReference type="NCBI Taxonomy" id="3197"/>
    <lineage>
        <taxon>Eukaryota</taxon>
        <taxon>Viridiplantae</taxon>
        <taxon>Streptophyta</taxon>
        <taxon>Embryophyta</taxon>
        <taxon>Marchantiophyta</taxon>
        <taxon>Marchantiopsida</taxon>
        <taxon>Marchantiidae</taxon>
        <taxon>Marchantiales</taxon>
        <taxon>Marchantiaceae</taxon>
        <taxon>Marchantia</taxon>
    </lineage>
</organism>
<proteinExistence type="predicted"/>
<evidence type="ECO:0000256" key="1">
    <source>
        <dbReference type="SAM" id="MobiDB-lite"/>
    </source>
</evidence>
<feature type="compositionally biased region" description="Polar residues" evidence="1">
    <location>
        <begin position="53"/>
        <end position="64"/>
    </location>
</feature>
<dbReference type="Gramene" id="Mp6g13580.1">
    <property type="protein sequence ID" value="Mp6g13580.1.cds1"/>
    <property type="gene ID" value="Mp6g13580"/>
</dbReference>
<evidence type="ECO:0000313" key="2">
    <source>
        <dbReference type="EMBL" id="PTQ39018.1"/>
    </source>
</evidence>
<name>A0A2R6WYT1_MARPO</name>
<dbReference type="Proteomes" id="UP000244005">
    <property type="component" value="Unassembled WGS sequence"/>
</dbReference>
<sequence length="126" mass="13953">MSLACLACHAMDNSTDSFRMDGSLRLHHSVSVHSDDGRDGCGLAACFTKKPTPRQQTLTQSPRSAVSPRTPPQQPGLQTSVDRVVFPEPRLTRCHAVRRDIFSNWTVGEIETRTGRQLCFNLSSRA</sequence>